<dbReference type="RefSeq" id="WP_311556053.1">
    <property type="nucleotide sequence ID" value="NZ_JAVREJ010000006.1"/>
</dbReference>
<reference evidence="2" key="1">
    <citation type="submission" date="2023-07" db="EMBL/GenBank/DDBJ databases">
        <title>30 novel species of actinomycetes from the DSMZ collection.</title>
        <authorList>
            <person name="Nouioui I."/>
        </authorList>
    </citation>
    <scope>NUCLEOTIDE SEQUENCE [LARGE SCALE GENOMIC DNA]</scope>
    <source>
        <strain evidence="2">DSM 45834</strain>
    </source>
</reference>
<comment type="caution">
    <text evidence="1">The sequence shown here is derived from an EMBL/GenBank/DDBJ whole genome shotgun (WGS) entry which is preliminary data.</text>
</comment>
<evidence type="ECO:0008006" key="3">
    <source>
        <dbReference type="Google" id="ProtNLM"/>
    </source>
</evidence>
<dbReference type="Proteomes" id="UP001183202">
    <property type="component" value="Unassembled WGS sequence"/>
</dbReference>
<dbReference type="EMBL" id="JAVREJ010000006">
    <property type="protein sequence ID" value="MDT0350021.1"/>
    <property type="molecule type" value="Genomic_DNA"/>
</dbReference>
<proteinExistence type="predicted"/>
<accession>A0ABU2N7V9</accession>
<protein>
    <recommendedName>
        <fullName evidence="3">Zinc ribbon domain-containing protein</fullName>
    </recommendedName>
</protein>
<keyword evidence="2" id="KW-1185">Reference proteome</keyword>
<evidence type="ECO:0000313" key="1">
    <source>
        <dbReference type="EMBL" id="MDT0350021.1"/>
    </source>
</evidence>
<name>A0ABU2N7V9_9PSEU</name>
<gene>
    <name evidence="1" type="ORF">RM445_10850</name>
</gene>
<sequence>MTDPTSCESCGMPLETGRYCTHCTTDSGRLQPFEERFARMVAWQERRNPDQSRADAEAATLAYLAAMPAWRDHPQVTGGD</sequence>
<organism evidence="1 2">
    <name type="scientific">Pseudonocardia charpentierae</name>
    <dbReference type="NCBI Taxonomy" id="3075545"/>
    <lineage>
        <taxon>Bacteria</taxon>
        <taxon>Bacillati</taxon>
        <taxon>Actinomycetota</taxon>
        <taxon>Actinomycetes</taxon>
        <taxon>Pseudonocardiales</taxon>
        <taxon>Pseudonocardiaceae</taxon>
        <taxon>Pseudonocardia</taxon>
    </lineage>
</organism>
<evidence type="ECO:0000313" key="2">
    <source>
        <dbReference type="Proteomes" id="UP001183202"/>
    </source>
</evidence>